<comment type="caution">
    <text evidence="3">The sequence shown here is derived from an EMBL/GenBank/DDBJ whole genome shotgun (WGS) entry which is preliminary data.</text>
</comment>
<name>A0AA37SUC6_9ALTE</name>
<evidence type="ECO:0000256" key="2">
    <source>
        <dbReference type="SAM" id="Phobius"/>
    </source>
</evidence>
<evidence type="ECO:0000313" key="3">
    <source>
        <dbReference type="EMBL" id="GLR69307.1"/>
    </source>
</evidence>
<evidence type="ECO:0000256" key="1">
    <source>
        <dbReference type="SAM" id="Coils"/>
    </source>
</evidence>
<dbReference type="EMBL" id="BSOT01000002">
    <property type="protein sequence ID" value="GLR69307.1"/>
    <property type="molecule type" value="Genomic_DNA"/>
</dbReference>
<feature type="coiled-coil region" evidence="1">
    <location>
        <begin position="40"/>
        <end position="74"/>
    </location>
</feature>
<dbReference type="AlphaFoldDB" id="A0AA37SUC6"/>
<dbReference type="Proteomes" id="UP001156601">
    <property type="component" value="Unassembled WGS sequence"/>
</dbReference>
<keyword evidence="4" id="KW-1185">Reference proteome</keyword>
<keyword evidence="2" id="KW-0812">Transmembrane</keyword>
<keyword evidence="1" id="KW-0175">Coiled coil</keyword>
<protein>
    <submittedName>
        <fullName evidence="3">Uncharacterized protein</fullName>
    </submittedName>
</protein>
<accession>A0AA37SUC6</accession>
<feature type="transmembrane region" description="Helical" evidence="2">
    <location>
        <begin position="7"/>
        <end position="22"/>
    </location>
</feature>
<keyword evidence="2" id="KW-0472">Membrane</keyword>
<evidence type="ECO:0000313" key="4">
    <source>
        <dbReference type="Proteomes" id="UP001156601"/>
    </source>
</evidence>
<reference evidence="3" key="1">
    <citation type="journal article" date="2014" name="Int. J. Syst. Evol. Microbiol.">
        <title>Complete genome sequence of Corynebacterium casei LMG S-19264T (=DSM 44701T), isolated from a smear-ripened cheese.</title>
        <authorList>
            <consortium name="US DOE Joint Genome Institute (JGI-PGF)"/>
            <person name="Walter F."/>
            <person name="Albersmeier A."/>
            <person name="Kalinowski J."/>
            <person name="Ruckert C."/>
        </authorList>
    </citation>
    <scope>NUCLEOTIDE SEQUENCE</scope>
    <source>
        <strain evidence="3">NBRC 110023</strain>
    </source>
</reference>
<organism evidence="3 4">
    <name type="scientific">Agaribacter marinus</name>
    <dbReference type="NCBI Taxonomy" id="1431249"/>
    <lineage>
        <taxon>Bacteria</taxon>
        <taxon>Pseudomonadati</taxon>
        <taxon>Pseudomonadota</taxon>
        <taxon>Gammaproteobacteria</taxon>
        <taxon>Alteromonadales</taxon>
        <taxon>Alteromonadaceae</taxon>
        <taxon>Agaribacter</taxon>
    </lineage>
</organism>
<sequence>MSKKFKFFILCGLVAIVFLGFYQYETSYAILFAVTFSLCLTADSRDKEELSDRIDQLNQKIQKLEKSIENRSDG</sequence>
<keyword evidence="2" id="KW-1133">Transmembrane helix</keyword>
<gene>
    <name evidence="3" type="ORF">GCM10007852_02150</name>
</gene>
<proteinExistence type="predicted"/>
<reference evidence="3" key="2">
    <citation type="submission" date="2023-01" db="EMBL/GenBank/DDBJ databases">
        <title>Draft genome sequence of Agaribacter marinus strain NBRC 110023.</title>
        <authorList>
            <person name="Sun Q."/>
            <person name="Mori K."/>
        </authorList>
    </citation>
    <scope>NUCLEOTIDE SEQUENCE</scope>
    <source>
        <strain evidence="3">NBRC 110023</strain>
    </source>
</reference>